<reference evidence="3" key="1">
    <citation type="submission" date="2017-12" db="EMBL/GenBank/DDBJ databases">
        <authorList>
            <person name="Diaz M."/>
        </authorList>
    </citation>
    <scope>NUCLEOTIDE SEQUENCE [LARGE SCALE GENOMIC DNA]</scope>
    <source>
        <strain evidence="3">FI11154</strain>
    </source>
</reference>
<dbReference type="InterPro" id="IPR025948">
    <property type="entry name" value="HTH-like_dom"/>
</dbReference>
<dbReference type="Proteomes" id="UP000246073">
    <property type="component" value="Unassembled WGS sequence"/>
</dbReference>
<dbReference type="PANTHER" id="PTHR46889:SF4">
    <property type="entry name" value="TRANSPOSASE INSO FOR INSERTION SEQUENCE ELEMENT IS911B-RELATED"/>
    <property type="match status" value="1"/>
</dbReference>
<feature type="domain" description="HTH-like" evidence="1">
    <location>
        <begin position="22"/>
        <end position="71"/>
    </location>
</feature>
<organism evidence="2 3">
    <name type="scientific">Ochrobactrum soli</name>
    <dbReference type="NCBI Taxonomy" id="2448455"/>
    <lineage>
        <taxon>Bacteria</taxon>
        <taxon>Pseudomonadati</taxon>
        <taxon>Pseudomonadota</taxon>
        <taxon>Alphaproteobacteria</taxon>
        <taxon>Hyphomicrobiales</taxon>
        <taxon>Brucellaceae</taxon>
        <taxon>Brucella/Ochrobactrum group</taxon>
        <taxon>Ochrobactrum</taxon>
    </lineage>
</organism>
<evidence type="ECO:0000313" key="3">
    <source>
        <dbReference type="Proteomes" id="UP000246073"/>
    </source>
</evidence>
<sequence>MVRAIRLEYMRAIIGIRTLGIEIRRVFEANFRVYGVRKVWRQLKREGFDVARCTVARLMRSMGLQGIIRGKPIRTTFPDKTAPSPLDRVKRQFKAAAPNRLWVSDFTYGAPRPNRGGI</sequence>
<dbReference type="EMBL" id="OOFM01000003">
    <property type="protein sequence ID" value="SPL62508.1"/>
    <property type="molecule type" value="Genomic_DNA"/>
</dbReference>
<accession>A0A2P9HEI5</accession>
<proteinExistence type="predicted"/>
<dbReference type="InterPro" id="IPR050900">
    <property type="entry name" value="Transposase_IS3/IS150/IS904"/>
</dbReference>
<dbReference type="AlphaFoldDB" id="A0A2P9HEI5"/>
<evidence type="ECO:0000313" key="2">
    <source>
        <dbReference type="EMBL" id="SPL62508.1"/>
    </source>
</evidence>
<gene>
    <name evidence="2" type="ORF">OHAE_5115</name>
</gene>
<name>A0A2P9HEI5_9HYPH</name>
<dbReference type="PANTHER" id="PTHR46889">
    <property type="entry name" value="TRANSPOSASE INSF FOR INSERTION SEQUENCE IS3B-RELATED"/>
    <property type="match status" value="1"/>
</dbReference>
<protein>
    <submittedName>
        <fullName evidence="2">Mobile element protein</fullName>
    </submittedName>
</protein>
<dbReference type="Pfam" id="PF13276">
    <property type="entry name" value="HTH_21"/>
    <property type="match status" value="1"/>
</dbReference>
<evidence type="ECO:0000259" key="1">
    <source>
        <dbReference type="Pfam" id="PF13276"/>
    </source>
</evidence>